<evidence type="ECO:0000256" key="2">
    <source>
        <dbReference type="SAM" id="MobiDB-lite"/>
    </source>
</evidence>
<dbReference type="RefSeq" id="XP_026107692.1">
    <property type="nucleotide sequence ID" value="XM_026251907.1"/>
</dbReference>
<dbReference type="PANTHER" id="PTHR14096">
    <property type="entry name" value="APOLIPOPROTEIN L"/>
    <property type="match status" value="1"/>
</dbReference>
<keyword evidence="4" id="KW-1185">Reference proteome</keyword>
<dbReference type="InterPro" id="IPR008405">
    <property type="entry name" value="ApoL"/>
</dbReference>
<dbReference type="KEGG" id="caua:113079659"/>
<feature type="region of interest" description="Disordered" evidence="2">
    <location>
        <begin position="1"/>
        <end position="46"/>
    </location>
</feature>
<reference evidence="5 6" key="1">
    <citation type="submission" date="2025-04" db="UniProtKB">
        <authorList>
            <consortium name="RefSeq"/>
        </authorList>
    </citation>
    <scope>IDENTIFICATION</scope>
    <source>
        <strain evidence="5 6">Wakin</strain>
        <tissue evidence="5 6">Muscle</tissue>
    </source>
</reference>
<evidence type="ECO:0000256" key="1">
    <source>
        <dbReference type="ARBA" id="ARBA00010090"/>
    </source>
</evidence>
<accession>A0A6P6NHS8</accession>
<feature type="region of interest" description="Disordered" evidence="2">
    <location>
        <begin position="257"/>
        <end position="276"/>
    </location>
</feature>
<organism evidence="4 5">
    <name type="scientific">Carassius auratus</name>
    <name type="common">Goldfish</name>
    <dbReference type="NCBI Taxonomy" id="7957"/>
    <lineage>
        <taxon>Eukaryota</taxon>
        <taxon>Metazoa</taxon>
        <taxon>Chordata</taxon>
        <taxon>Craniata</taxon>
        <taxon>Vertebrata</taxon>
        <taxon>Euteleostomi</taxon>
        <taxon>Actinopterygii</taxon>
        <taxon>Neopterygii</taxon>
        <taxon>Teleostei</taxon>
        <taxon>Ostariophysi</taxon>
        <taxon>Cypriniformes</taxon>
        <taxon>Cyprinidae</taxon>
        <taxon>Cyprininae</taxon>
        <taxon>Carassius</taxon>
    </lineage>
</organism>
<dbReference type="GeneID" id="113079659"/>
<proteinExistence type="inferred from homology"/>
<dbReference type="GO" id="GO:0016020">
    <property type="term" value="C:membrane"/>
    <property type="evidence" value="ECO:0007669"/>
    <property type="project" value="TreeGrafter"/>
</dbReference>
<name>A0A6P6NHS8_CARAU</name>
<dbReference type="PANTHER" id="PTHR14096:SF28">
    <property type="entry name" value="APOLIPOPROTEIN L, 1-RELATED"/>
    <property type="match status" value="1"/>
</dbReference>
<comment type="similarity">
    <text evidence="1">Belongs to the apolipoprotein L family.</text>
</comment>
<dbReference type="RefSeq" id="XP_026107691.1">
    <property type="nucleotide sequence ID" value="XM_026251906.1"/>
</dbReference>
<evidence type="ECO:0000313" key="4">
    <source>
        <dbReference type="Proteomes" id="UP000515129"/>
    </source>
</evidence>
<feature type="transmembrane region" description="Helical" evidence="3">
    <location>
        <begin position="101"/>
        <end position="119"/>
    </location>
</feature>
<dbReference type="Proteomes" id="UP000515129">
    <property type="component" value="Unplaced"/>
</dbReference>
<evidence type="ECO:0000313" key="5">
    <source>
        <dbReference type="RefSeq" id="XP_026107691.1"/>
    </source>
</evidence>
<sequence length="313" mass="35876">MSRDSMQMHLHQSDSDSSDDSMGSPPLMSSTMKPQRRRHSVDEQTEELSDIIHLREELNRLHEEITPECNQHIKKMTEIVNEFEKDYRHAFYDNIRRGAGIGMRIGFYGMVLGLALAPFTFGASVIAAGLGATVAAGGAIVFIIGEFKKKQQGKKSRQTIEKELEELQYKISPIINMLEKIYDRAQEILRDPTLSEHKVNARCERFSSSFEKTQLFQRDRSRAVGAQKDLTGDLSETFAEMSSVLKILEEIIEDKEEQNDNDNLKETPADKQIDEKEFKKKAETFIDEMRKGINQLQNVMNEVDQIKQRISNN</sequence>
<dbReference type="OrthoDB" id="8959245at2759"/>
<evidence type="ECO:0000313" key="6">
    <source>
        <dbReference type="RefSeq" id="XP_026107692.1"/>
    </source>
</evidence>
<feature type="transmembrane region" description="Helical" evidence="3">
    <location>
        <begin position="125"/>
        <end position="147"/>
    </location>
</feature>
<dbReference type="GO" id="GO:0006869">
    <property type="term" value="P:lipid transport"/>
    <property type="evidence" value="ECO:0007669"/>
    <property type="project" value="InterPro"/>
</dbReference>
<dbReference type="AlphaFoldDB" id="A0A6P6NHS8"/>
<gene>
    <name evidence="5 6" type="primary">LOC113079659</name>
</gene>
<evidence type="ECO:0000256" key="3">
    <source>
        <dbReference type="SAM" id="Phobius"/>
    </source>
</evidence>
<keyword evidence="3" id="KW-1133">Transmembrane helix</keyword>
<dbReference type="GO" id="GO:0008289">
    <property type="term" value="F:lipid binding"/>
    <property type="evidence" value="ECO:0007669"/>
    <property type="project" value="InterPro"/>
</dbReference>
<dbReference type="GO" id="GO:0042157">
    <property type="term" value="P:lipoprotein metabolic process"/>
    <property type="evidence" value="ECO:0007669"/>
    <property type="project" value="InterPro"/>
</dbReference>
<dbReference type="Pfam" id="PF05461">
    <property type="entry name" value="ApoL"/>
    <property type="match status" value="1"/>
</dbReference>
<keyword evidence="3" id="KW-0812">Transmembrane</keyword>
<feature type="compositionally biased region" description="Low complexity" evidence="2">
    <location>
        <begin position="20"/>
        <end position="30"/>
    </location>
</feature>
<feature type="compositionally biased region" description="Basic and acidic residues" evidence="2">
    <location>
        <begin position="262"/>
        <end position="276"/>
    </location>
</feature>
<protein>
    <submittedName>
        <fullName evidence="5 6">Uncharacterized protein LOC113079659</fullName>
    </submittedName>
</protein>
<dbReference type="GO" id="GO:0005576">
    <property type="term" value="C:extracellular region"/>
    <property type="evidence" value="ECO:0007669"/>
    <property type="project" value="InterPro"/>
</dbReference>
<keyword evidence="3" id="KW-0472">Membrane</keyword>